<comment type="caution">
    <text evidence="2">The sequence shown here is derived from an EMBL/GenBank/DDBJ whole genome shotgun (WGS) entry which is preliminary data.</text>
</comment>
<reference evidence="2" key="1">
    <citation type="submission" date="2021-01" db="EMBL/GenBank/DDBJ databases">
        <title>Tabrizicola alba sp. nov. a motile alkaliphilic bacterium isolated from a soda lake.</title>
        <authorList>
            <person name="Szuroczki S."/>
            <person name="Abbaszade G."/>
            <person name="Schumann P."/>
            <person name="Toth E."/>
        </authorList>
    </citation>
    <scope>NUCLEOTIDE SEQUENCE</scope>
    <source>
        <strain evidence="2">DMG-N-6</strain>
    </source>
</reference>
<dbReference type="InterPro" id="IPR002586">
    <property type="entry name" value="CobQ/CobB/MinD/ParA_Nub-bd_dom"/>
</dbReference>
<dbReference type="InterPro" id="IPR050678">
    <property type="entry name" value="DNA_Partitioning_ATPase"/>
</dbReference>
<evidence type="ECO:0000313" key="2">
    <source>
        <dbReference type="EMBL" id="MBL4916123.1"/>
    </source>
</evidence>
<dbReference type="InterPro" id="IPR027417">
    <property type="entry name" value="P-loop_NTPase"/>
</dbReference>
<dbReference type="Pfam" id="PF01656">
    <property type="entry name" value="CbiA"/>
    <property type="match status" value="1"/>
</dbReference>
<feature type="domain" description="CobQ/CobB/MinD/ParA nucleotide binding" evidence="1">
    <location>
        <begin position="5"/>
        <end position="147"/>
    </location>
</feature>
<protein>
    <submittedName>
        <fullName evidence="2">ParA family protein</fullName>
    </submittedName>
</protein>
<dbReference type="Gene3D" id="3.40.50.300">
    <property type="entry name" value="P-loop containing nucleotide triphosphate hydrolases"/>
    <property type="match status" value="1"/>
</dbReference>
<evidence type="ECO:0000313" key="3">
    <source>
        <dbReference type="Proteomes" id="UP000648908"/>
    </source>
</evidence>
<dbReference type="NCBIfam" id="NF041546">
    <property type="entry name" value="ParA_partition"/>
    <property type="match status" value="1"/>
</dbReference>
<gene>
    <name evidence="2" type="ORF">JL811_02720</name>
</gene>
<dbReference type="AlphaFoldDB" id="A0A8K0V9G7"/>
<accession>A0A8K0V9G7</accession>
<dbReference type="RefSeq" id="WP_202686764.1">
    <property type="nucleotide sequence ID" value="NZ_JAESVN010000001.1"/>
</dbReference>
<dbReference type="PIRSF" id="PIRSF009320">
    <property type="entry name" value="Nuc_binding_HP_1000"/>
    <property type="match status" value="1"/>
</dbReference>
<dbReference type="Proteomes" id="UP000648908">
    <property type="component" value="Unassembled WGS sequence"/>
</dbReference>
<dbReference type="CDD" id="cd02042">
    <property type="entry name" value="ParAB_family"/>
    <property type="match status" value="1"/>
</dbReference>
<keyword evidence="3" id="KW-1185">Reference proteome</keyword>
<dbReference type="InterPro" id="IPR048089">
    <property type="entry name" value="McdA"/>
</dbReference>
<dbReference type="SUPFAM" id="SSF52540">
    <property type="entry name" value="P-loop containing nucleoside triphosphate hydrolases"/>
    <property type="match status" value="1"/>
</dbReference>
<sequence>MARVITIAQQKGGAGKTTLAVNLAILWARQGLRVSLLDTDPQGSLGRWFLTRRDRLGEAGVEFGTASAWGVGYEIEKFRKISDMILIDTPPKVDSDLRPALREADLVLIPVGASQLDLWATDGVLDMAVRLSKPTLLVLNRVTAGSRLAAEIAEGAGQIAAHVATARLGQRVAFAETLGQGLSTAEGPRNAARQEVEALAAEVQALLAEA</sequence>
<name>A0A8K0V9G7_9RHOB</name>
<dbReference type="PANTHER" id="PTHR13696">
    <property type="entry name" value="P-LOOP CONTAINING NUCLEOSIDE TRIPHOSPHATE HYDROLASE"/>
    <property type="match status" value="1"/>
</dbReference>
<dbReference type="PANTHER" id="PTHR13696:SF99">
    <property type="entry name" value="COBYRINIC ACID AC-DIAMIDE SYNTHASE"/>
    <property type="match status" value="1"/>
</dbReference>
<organism evidence="2 3">
    <name type="scientific">Szabonella alba</name>
    <dbReference type="NCBI Taxonomy" id="2804194"/>
    <lineage>
        <taxon>Bacteria</taxon>
        <taxon>Pseudomonadati</taxon>
        <taxon>Pseudomonadota</taxon>
        <taxon>Alphaproteobacteria</taxon>
        <taxon>Rhodobacterales</taxon>
        <taxon>Paracoccaceae</taxon>
        <taxon>Szabonella</taxon>
    </lineage>
</organism>
<proteinExistence type="predicted"/>
<dbReference type="EMBL" id="JAESVN010000001">
    <property type="protein sequence ID" value="MBL4916123.1"/>
    <property type="molecule type" value="Genomic_DNA"/>
</dbReference>
<evidence type="ECO:0000259" key="1">
    <source>
        <dbReference type="Pfam" id="PF01656"/>
    </source>
</evidence>